<keyword evidence="2" id="KW-1185">Reference proteome</keyword>
<evidence type="ECO:0000313" key="2">
    <source>
        <dbReference type="Proteomes" id="UP001442364"/>
    </source>
</evidence>
<dbReference type="EMBL" id="JBBMER010000005">
    <property type="protein sequence ID" value="MEQ2379903.1"/>
    <property type="molecule type" value="Genomic_DNA"/>
</dbReference>
<name>A0ABV1BVX9_9FIRM</name>
<comment type="caution">
    <text evidence="1">The sequence shown here is derived from an EMBL/GenBank/DDBJ whole genome shotgun (WGS) entry which is preliminary data.</text>
</comment>
<accession>A0ABV1BVX9</accession>
<evidence type="ECO:0008006" key="3">
    <source>
        <dbReference type="Google" id="ProtNLM"/>
    </source>
</evidence>
<proteinExistence type="predicted"/>
<protein>
    <recommendedName>
        <fullName evidence="3">PD-(D/E)XK endonuclease-like domain-containing protein</fullName>
    </recommendedName>
</protein>
<organism evidence="1 2">
    <name type="scientific">[Lactobacillus] rogosae</name>
    <dbReference type="NCBI Taxonomy" id="706562"/>
    <lineage>
        <taxon>Bacteria</taxon>
        <taxon>Bacillati</taxon>
        <taxon>Bacillota</taxon>
        <taxon>Clostridia</taxon>
        <taxon>Lachnospirales</taxon>
        <taxon>Lachnospiraceae</taxon>
        <taxon>Lachnospira</taxon>
    </lineage>
</organism>
<dbReference type="RefSeq" id="WP_349153663.1">
    <property type="nucleotide sequence ID" value="NZ_JBBMER010000005.1"/>
</dbReference>
<reference evidence="1 2" key="1">
    <citation type="submission" date="2024-03" db="EMBL/GenBank/DDBJ databases">
        <title>Human intestinal bacterial collection.</title>
        <authorList>
            <person name="Pauvert C."/>
            <person name="Hitch T.C.A."/>
            <person name="Clavel T."/>
        </authorList>
    </citation>
    <scope>NUCLEOTIDE SEQUENCE [LARGE SCALE GENOMIC DNA]</scope>
    <source>
        <strain evidence="1 2">CLA-AA-H255</strain>
    </source>
</reference>
<dbReference type="Proteomes" id="UP001442364">
    <property type="component" value="Unassembled WGS sequence"/>
</dbReference>
<sequence length="904" mass="105947">MSLSIYTYSNPYEINNEPYWDSIRNCAHFCVSQTMVNGLSAVYDELDNGQLATVEELVEALYPRWFDTKTYIEQYTILTNTLDKVTPNIEPERWKKIKQSLRFNKSALLDSIRLMAEMGLLLKNIKIKKITEEQKYLVAAYNAILRGENAEIFVLKKNFSEAEIDNAVKTALVAKDKRRGKEVKSIESVDCNTIVIHGIHQFTPTILSMIEEVSKYKRVVLLFNYQQQYNEIYQTWLDVYSCFDLNIKSQFNNEFKPTTLLQPSYEGNMLADQIGRLANGTLIEKSKDINNVKVVEFDNITEFSSYVARIYEEAAKDFHADEHKNGSVLSYMKEQFYSANNSVNDILKVYFPEQFGERHFLAYPIGHFFVAVTNMWDSENGGIRIENMNDIAECLYSGALYEKKVGSLITTFNQTKNYFSRATKLKGDSETDGVIDLLIKLKKQMSKLNKGKIEYTEQLERLSYFNVQSDEIDELIESLEALNTITKLFYEDFENENNNFKHFYEKLKDFVETQILPTADAETEFQDILLRLLARLEEVEKIESTSTFDCLKDTMAYYLKQESQKGESANWIVRDFQQIDGDILKSSTQDSDTIYHFACVSDSDMNVKREDQFPWPLTIAFFERAYEPLDWKYQVYVKSRKEFKHFKRYALIYGLEFNRCKFKLSFIKNDDNKENELYYILKLLGVKTEKNIHDTTEVHERQNITFDLGENTNNFVDLDGFRRRICGYRFALESLIENGTKYQDRFLQAKYLEIILANNVRRKLEGQIATEAIMNETLDDSAERLRRYFRFLNESEITDIKSNAKSAIIHQALQDGKIKQFPKVTDIDFEMMRKKEEFIYLHLENENQENVLLGKFNDLTTAEKKQFLPDNLKNASYDKEANIWCQWCAVREKCLENYKSLVEI</sequence>
<gene>
    <name evidence="1" type="ORF">WMO14_08430</name>
</gene>
<evidence type="ECO:0000313" key="1">
    <source>
        <dbReference type="EMBL" id="MEQ2379903.1"/>
    </source>
</evidence>